<feature type="compositionally biased region" description="Basic and acidic residues" evidence="1">
    <location>
        <begin position="138"/>
        <end position="162"/>
    </location>
</feature>
<feature type="region of interest" description="Disordered" evidence="1">
    <location>
        <begin position="1"/>
        <end position="185"/>
    </location>
</feature>
<feature type="compositionally biased region" description="Basic residues" evidence="1">
    <location>
        <begin position="16"/>
        <end position="32"/>
    </location>
</feature>
<organism evidence="2">
    <name type="scientific">uncultured Thermomicrobiales bacterium</name>
    <dbReference type="NCBI Taxonomy" id="1645740"/>
    <lineage>
        <taxon>Bacteria</taxon>
        <taxon>Pseudomonadati</taxon>
        <taxon>Thermomicrobiota</taxon>
        <taxon>Thermomicrobia</taxon>
        <taxon>Thermomicrobiales</taxon>
        <taxon>environmental samples</taxon>
    </lineage>
</organism>
<protein>
    <submittedName>
        <fullName evidence="2">Uncharacterized protein</fullName>
    </submittedName>
</protein>
<feature type="non-terminal residue" evidence="2">
    <location>
        <position position="318"/>
    </location>
</feature>
<evidence type="ECO:0000313" key="2">
    <source>
        <dbReference type="EMBL" id="CAA9543898.1"/>
    </source>
</evidence>
<dbReference type="AlphaFoldDB" id="A0A6J4U8J7"/>
<accession>A0A6J4U8J7</accession>
<gene>
    <name evidence="2" type="ORF">AVDCRST_MAG19-134</name>
</gene>
<feature type="compositionally biased region" description="Basic residues" evidence="1">
    <location>
        <begin position="112"/>
        <end position="125"/>
    </location>
</feature>
<name>A0A6J4U8J7_9BACT</name>
<feature type="compositionally biased region" description="Low complexity" evidence="1">
    <location>
        <begin position="96"/>
        <end position="109"/>
    </location>
</feature>
<proteinExistence type="predicted"/>
<dbReference type="EMBL" id="CADCWL010000007">
    <property type="protein sequence ID" value="CAA9543898.1"/>
    <property type="molecule type" value="Genomic_DNA"/>
</dbReference>
<feature type="non-terminal residue" evidence="2">
    <location>
        <position position="1"/>
    </location>
</feature>
<evidence type="ECO:0000256" key="1">
    <source>
        <dbReference type="SAM" id="MobiDB-lite"/>
    </source>
</evidence>
<feature type="compositionally biased region" description="Basic and acidic residues" evidence="1">
    <location>
        <begin position="71"/>
        <end position="80"/>
    </location>
</feature>
<reference evidence="2" key="1">
    <citation type="submission" date="2020-02" db="EMBL/GenBank/DDBJ databases">
        <authorList>
            <person name="Meier V. D."/>
        </authorList>
    </citation>
    <scope>NUCLEOTIDE SEQUENCE</scope>
    <source>
        <strain evidence="2">AVDCRST_MAG19</strain>
    </source>
</reference>
<sequence>RALGRGGDLRAPPRGRGPRRPARPGRRRRRGARGGIPPRRAEPARRHRRRAAGTSPGGRPRPPWGARRRAGRDAAGDRGGLRRLVPGGGRGERPGRSGLAAGRPAAADPGRGRRVDRRRRLHRPGGGRAGRAVCPGRPDLRSAAEPELRVRRRPDCDERGRDGGAGGSLLGERAAGPQSPLGLSGQHRRLVGQHRRLRRLPRGAGADPERLRLRRRGLLLGRGPGGVAAADRCRQAGHHLARTLGRHRRYPHRPGDLHRRRRRPCRRRLRLRRGRCPRLRPRLRRLRLLPLGRFLRDVERPRRHGPRRLALGDRRPAV</sequence>